<name>A0A6A5QKN6_AMPQU</name>
<dbReference type="AlphaFoldDB" id="A0A6A5QKN6"/>
<evidence type="ECO:0000313" key="1">
    <source>
        <dbReference type="EMBL" id="KAF1914637.1"/>
    </source>
</evidence>
<evidence type="ECO:0000313" key="2">
    <source>
        <dbReference type="Proteomes" id="UP000800096"/>
    </source>
</evidence>
<proteinExistence type="predicted"/>
<reference evidence="1" key="1">
    <citation type="journal article" date="2020" name="Stud. Mycol.">
        <title>101 Dothideomycetes genomes: a test case for predicting lifestyles and emergence of pathogens.</title>
        <authorList>
            <person name="Haridas S."/>
            <person name="Albert R."/>
            <person name="Binder M."/>
            <person name="Bloem J."/>
            <person name="Labutti K."/>
            <person name="Salamov A."/>
            <person name="Andreopoulos B."/>
            <person name="Baker S."/>
            <person name="Barry K."/>
            <person name="Bills G."/>
            <person name="Bluhm B."/>
            <person name="Cannon C."/>
            <person name="Castanera R."/>
            <person name="Culley D."/>
            <person name="Daum C."/>
            <person name="Ezra D."/>
            <person name="Gonzalez J."/>
            <person name="Henrissat B."/>
            <person name="Kuo A."/>
            <person name="Liang C."/>
            <person name="Lipzen A."/>
            <person name="Lutzoni F."/>
            <person name="Magnuson J."/>
            <person name="Mondo S."/>
            <person name="Nolan M."/>
            <person name="Ohm R."/>
            <person name="Pangilinan J."/>
            <person name="Park H.-J."/>
            <person name="Ramirez L."/>
            <person name="Alfaro M."/>
            <person name="Sun H."/>
            <person name="Tritt A."/>
            <person name="Yoshinaga Y."/>
            <person name="Zwiers L.-H."/>
            <person name="Turgeon B."/>
            <person name="Goodwin S."/>
            <person name="Spatafora J."/>
            <person name="Crous P."/>
            <person name="Grigoriev I."/>
        </authorList>
    </citation>
    <scope>NUCLEOTIDE SEQUENCE</scope>
    <source>
        <strain evidence="1">HMLAC05119</strain>
    </source>
</reference>
<protein>
    <submittedName>
        <fullName evidence="1">Uncharacterized protein</fullName>
    </submittedName>
</protein>
<dbReference type="EMBL" id="ML979137">
    <property type="protein sequence ID" value="KAF1914637.1"/>
    <property type="molecule type" value="Genomic_DNA"/>
</dbReference>
<keyword evidence="2" id="KW-1185">Reference proteome</keyword>
<gene>
    <name evidence="1" type="ORF">BDU57DRAFT_519745</name>
</gene>
<sequence length="54" mass="5658">MRGRVGLSAAHTTSLPIGCAFGVCGYLHVSNKRTEDSEAGSQVCGCFGWVARVD</sequence>
<organism evidence="1 2">
    <name type="scientific">Ampelomyces quisqualis</name>
    <name type="common">Powdery mildew agent</name>
    <dbReference type="NCBI Taxonomy" id="50730"/>
    <lineage>
        <taxon>Eukaryota</taxon>
        <taxon>Fungi</taxon>
        <taxon>Dikarya</taxon>
        <taxon>Ascomycota</taxon>
        <taxon>Pezizomycotina</taxon>
        <taxon>Dothideomycetes</taxon>
        <taxon>Pleosporomycetidae</taxon>
        <taxon>Pleosporales</taxon>
        <taxon>Pleosporineae</taxon>
        <taxon>Phaeosphaeriaceae</taxon>
        <taxon>Ampelomyces</taxon>
    </lineage>
</organism>
<accession>A0A6A5QKN6</accession>
<dbReference type="Proteomes" id="UP000800096">
    <property type="component" value="Unassembled WGS sequence"/>
</dbReference>